<dbReference type="OrthoDB" id="128646at2759"/>
<protein>
    <recommendedName>
        <fullName evidence="1">Reverse transcriptase/retrotransposon-derived protein RNase H-like domain-containing protein</fullName>
    </recommendedName>
</protein>
<accession>A0A9Q3GNG4</accession>
<dbReference type="PANTHER" id="PTHR34072:SF52">
    <property type="entry name" value="RIBONUCLEASE H"/>
    <property type="match status" value="1"/>
</dbReference>
<gene>
    <name evidence="2" type="ORF">O181_012975</name>
</gene>
<name>A0A9Q3GNG4_9BASI</name>
<dbReference type="InterPro" id="IPR041577">
    <property type="entry name" value="RT_RNaseH_2"/>
</dbReference>
<evidence type="ECO:0000313" key="3">
    <source>
        <dbReference type="Proteomes" id="UP000765509"/>
    </source>
</evidence>
<evidence type="ECO:0000259" key="1">
    <source>
        <dbReference type="Pfam" id="PF17919"/>
    </source>
</evidence>
<dbReference type="InterPro" id="IPR021109">
    <property type="entry name" value="Peptidase_aspartic_dom_sf"/>
</dbReference>
<organism evidence="2 3">
    <name type="scientific">Austropuccinia psidii MF-1</name>
    <dbReference type="NCBI Taxonomy" id="1389203"/>
    <lineage>
        <taxon>Eukaryota</taxon>
        <taxon>Fungi</taxon>
        <taxon>Dikarya</taxon>
        <taxon>Basidiomycota</taxon>
        <taxon>Pucciniomycotina</taxon>
        <taxon>Pucciniomycetes</taxon>
        <taxon>Pucciniales</taxon>
        <taxon>Sphaerophragmiaceae</taxon>
        <taxon>Austropuccinia</taxon>
    </lineage>
</organism>
<dbReference type="Pfam" id="PF17919">
    <property type="entry name" value="RT_RNaseH_2"/>
    <property type="match status" value="1"/>
</dbReference>
<dbReference type="InterPro" id="IPR043502">
    <property type="entry name" value="DNA/RNA_pol_sf"/>
</dbReference>
<reference evidence="2" key="1">
    <citation type="submission" date="2021-03" db="EMBL/GenBank/DDBJ databases">
        <title>Draft genome sequence of rust myrtle Austropuccinia psidii MF-1, a brazilian biotype.</title>
        <authorList>
            <person name="Quecine M.C."/>
            <person name="Pachon D.M.R."/>
            <person name="Bonatelli M.L."/>
            <person name="Correr F.H."/>
            <person name="Franceschini L.M."/>
            <person name="Leite T.F."/>
            <person name="Margarido G.R.A."/>
            <person name="Almeida C.A."/>
            <person name="Ferrarezi J.A."/>
            <person name="Labate C.A."/>
        </authorList>
    </citation>
    <scope>NUCLEOTIDE SEQUENCE</scope>
    <source>
        <strain evidence="2">MF-1</strain>
    </source>
</reference>
<dbReference type="PANTHER" id="PTHR34072">
    <property type="entry name" value="ENZYMATIC POLYPROTEIN-RELATED"/>
    <property type="match status" value="1"/>
</dbReference>
<sequence length="349" mass="39626">MKAPDSFDGTQAHKLRGFIQSCQLTFHNYPVKFFSDKKKIIYSTSFLTGRAGKWIEPYLSNISNEGPSYLPNNGQLFETQLFTLFGDPNEVRKAKQELDNLRMKESGHVYFYEGDFFIIDSPKGEDLILGYDFLYHFKPIIDWKNGLITYDYSGSNSSSGNDYATAAKSVALFFKEIKDLGEDDAISSLHLFQGDMNLNPLSFHTSLEEQWDDKEEPEKIEAVLKPVPPAYHQYLDVLSKVKLEKLPPHHACDHHIKLEGLLPPEALIQFQTLKEEITTACIISHLNPSLPSIVKTNASDYSLGSLPSQVNDSGKHPIGFYSLKLLLAELNYEIHEKELLGIVWALKCW</sequence>
<dbReference type="Proteomes" id="UP000765509">
    <property type="component" value="Unassembled WGS sequence"/>
</dbReference>
<comment type="caution">
    <text evidence="2">The sequence shown here is derived from an EMBL/GenBank/DDBJ whole genome shotgun (WGS) entry which is preliminary data.</text>
</comment>
<feature type="domain" description="Reverse transcriptase/retrotransposon-derived protein RNase H-like" evidence="1">
    <location>
        <begin position="268"/>
        <end position="349"/>
    </location>
</feature>
<dbReference type="SUPFAM" id="SSF56672">
    <property type="entry name" value="DNA/RNA polymerases"/>
    <property type="match status" value="1"/>
</dbReference>
<proteinExistence type="predicted"/>
<dbReference type="Gene3D" id="2.40.70.10">
    <property type="entry name" value="Acid Proteases"/>
    <property type="match status" value="1"/>
</dbReference>
<dbReference type="EMBL" id="AVOT02003350">
    <property type="protein sequence ID" value="MBW0473260.1"/>
    <property type="molecule type" value="Genomic_DNA"/>
</dbReference>
<evidence type="ECO:0000313" key="2">
    <source>
        <dbReference type="EMBL" id="MBW0473260.1"/>
    </source>
</evidence>
<dbReference type="AlphaFoldDB" id="A0A9Q3GNG4"/>
<keyword evidence="3" id="KW-1185">Reference proteome</keyword>